<organism evidence="12 13">
    <name type="scientific">Jiella pelagia</name>
    <dbReference type="NCBI Taxonomy" id="2986949"/>
    <lineage>
        <taxon>Bacteria</taxon>
        <taxon>Pseudomonadati</taxon>
        <taxon>Pseudomonadota</taxon>
        <taxon>Alphaproteobacteria</taxon>
        <taxon>Hyphomicrobiales</taxon>
        <taxon>Aurantimonadaceae</taxon>
        <taxon>Jiella</taxon>
    </lineage>
</organism>
<evidence type="ECO:0000256" key="2">
    <source>
        <dbReference type="ARBA" id="ARBA00004382"/>
    </source>
</evidence>
<dbReference type="Pfam" id="PF04442">
    <property type="entry name" value="CtaG_Cox11"/>
    <property type="match status" value="1"/>
</dbReference>
<name>A0ABY7C842_9HYPH</name>
<evidence type="ECO:0000256" key="5">
    <source>
        <dbReference type="ARBA" id="ARBA00022692"/>
    </source>
</evidence>
<keyword evidence="5 10" id="KW-0812">Transmembrane</keyword>
<comment type="function">
    <text evidence="1 10">Exerts its effect at some terminal stage of cytochrome c oxidase synthesis, probably by being involved in the insertion of the copper B into subunit I.</text>
</comment>
<dbReference type="Proteomes" id="UP001164020">
    <property type="component" value="Plasmid unnamed2"/>
</dbReference>
<keyword evidence="10" id="KW-0997">Cell inner membrane</keyword>
<keyword evidence="12" id="KW-0614">Plasmid</keyword>
<dbReference type="Gene3D" id="2.60.370.10">
    <property type="entry name" value="Ctag/Cox11"/>
    <property type="match status" value="1"/>
</dbReference>
<keyword evidence="9 10" id="KW-0472">Membrane</keyword>
<gene>
    <name evidence="10" type="primary">ctaG</name>
    <name evidence="12" type="ORF">OH818_28460</name>
</gene>
<dbReference type="PANTHER" id="PTHR21320">
    <property type="entry name" value="CYTOCHROME C OXIDASE ASSEMBLY PROTEIN COX11-RELATED"/>
    <property type="match status" value="1"/>
</dbReference>
<evidence type="ECO:0000256" key="9">
    <source>
        <dbReference type="ARBA" id="ARBA00023136"/>
    </source>
</evidence>
<evidence type="ECO:0000256" key="6">
    <source>
        <dbReference type="ARBA" id="ARBA00022968"/>
    </source>
</evidence>
<feature type="transmembrane region" description="Helical" evidence="11">
    <location>
        <begin position="28"/>
        <end position="52"/>
    </location>
</feature>
<keyword evidence="7 10" id="KW-1133">Transmembrane helix</keyword>
<dbReference type="RefSeq" id="WP_083591550.1">
    <property type="nucleotide sequence ID" value="NZ_CP114030.1"/>
</dbReference>
<dbReference type="InterPro" id="IPR007533">
    <property type="entry name" value="Cyt_c_oxidase_assmbl_CtaG"/>
</dbReference>
<accession>A0ABY7C842</accession>
<evidence type="ECO:0000256" key="11">
    <source>
        <dbReference type="SAM" id="Phobius"/>
    </source>
</evidence>
<dbReference type="HAMAP" id="MF_00155">
    <property type="entry name" value="CtaG"/>
    <property type="match status" value="1"/>
</dbReference>
<geneLocation type="plasmid" evidence="12 13">
    <name>unnamed2</name>
</geneLocation>
<sequence>MNQDQKTRFTPLAVEQDREKALRERRKGWTAVSLAGLVLAMVALSFAAVPLYRLFCSVTGYGGTTQVAAAAPEPVEQKITVRFDANVAGGMPWVFEAPKPVEVALGESAVVAYKGRNPTDRPILGTATYNVTPLQAGQYFNKIQCFCFTEQLLMPGEEKEFPVTFFVDPAIADDPDNRKTRAITLSYTFFDKGPKALEEYIASHGSEAAELKGEIIGLP</sequence>
<reference evidence="12" key="1">
    <citation type="submission" date="2022-12" db="EMBL/GenBank/DDBJ databases">
        <title>Jiella pelagia sp. nov., isolated from phosphonate enriched culture of Northwest Pacific surface seawater.</title>
        <authorList>
            <person name="Shin D.Y."/>
            <person name="Hwang C.Y."/>
        </authorList>
    </citation>
    <scope>NUCLEOTIDE SEQUENCE</scope>
    <source>
        <strain evidence="12">HL-NP1</strain>
        <plasmid evidence="12">unnamed2</plasmid>
    </source>
</reference>
<comment type="similarity">
    <text evidence="3 10">Belongs to the COX11/CtaG family.</text>
</comment>
<comment type="subcellular location">
    <subcellularLocation>
        <location evidence="2 10">Cell inner membrane</location>
        <topology evidence="2 10">Single-pass type II membrane protein</topology>
        <orientation evidence="2 10">Periplasmic side</orientation>
    </subcellularLocation>
</comment>
<evidence type="ECO:0000256" key="4">
    <source>
        <dbReference type="ARBA" id="ARBA00015384"/>
    </source>
</evidence>
<evidence type="ECO:0000256" key="1">
    <source>
        <dbReference type="ARBA" id="ARBA00004007"/>
    </source>
</evidence>
<keyword evidence="10" id="KW-1003">Cell membrane</keyword>
<evidence type="ECO:0000313" key="13">
    <source>
        <dbReference type="Proteomes" id="UP001164020"/>
    </source>
</evidence>
<proteinExistence type="inferred from homology"/>
<dbReference type="NCBIfam" id="NF003465">
    <property type="entry name" value="PRK05089.1"/>
    <property type="match status" value="1"/>
</dbReference>
<evidence type="ECO:0000313" key="12">
    <source>
        <dbReference type="EMBL" id="WAP71421.1"/>
    </source>
</evidence>
<keyword evidence="8 10" id="KW-0186">Copper</keyword>
<keyword evidence="13" id="KW-1185">Reference proteome</keyword>
<feature type="topological domain" description="Cytoplasmic" evidence="10">
    <location>
        <begin position="1"/>
        <end position="25"/>
    </location>
</feature>
<keyword evidence="6 10" id="KW-0735">Signal-anchor</keyword>
<dbReference type="SUPFAM" id="SSF110111">
    <property type="entry name" value="Ctag/Cox11"/>
    <property type="match status" value="1"/>
</dbReference>
<dbReference type="InterPro" id="IPR023471">
    <property type="entry name" value="CtaG/Cox11_dom_sf"/>
</dbReference>
<feature type="topological domain" description="Periplasmic" evidence="10">
    <location>
        <begin position="49"/>
        <end position="219"/>
    </location>
</feature>
<protein>
    <recommendedName>
        <fullName evidence="4 10">Cytochrome c oxidase assembly protein CtaG</fullName>
    </recommendedName>
</protein>
<evidence type="ECO:0000256" key="7">
    <source>
        <dbReference type="ARBA" id="ARBA00022989"/>
    </source>
</evidence>
<evidence type="ECO:0000256" key="8">
    <source>
        <dbReference type="ARBA" id="ARBA00023008"/>
    </source>
</evidence>
<evidence type="ECO:0000256" key="3">
    <source>
        <dbReference type="ARBA" id="ARBA00009620"/>
    </source>
</evidence>
<evidence type="ECO:0000256" key="10">
    <source>
        <dbReference type="HAMAP-Rule" id="MF_00155"/>
    </source>
</evidence>
<dbReference type="PANTHER" id="PTHR21320:SF3">
    <property type="entry name" value="CYTOCHROME C OXIDASE ASSEMBLY PROTEIN COX11, MITOCHONDRIAL-RELATED"/>
    <property type="match status" value="1"/>
</dbReference>
<dbReference type="EMBL" id="CP114030">
    <property type="protein sequence ID" value="WAP71421.1"/>
    <property type="molecule type" value="Genomic_DNA"/>
</dbReference>